<dbReference type="AlphaFoldDB" id="A0AA39X2H6"/>
<comment type="caution">
    <text evidence="11">The sequence shown here is derived from an EMBL/GenBank/DDBJ whole genome shotgun (WGS) entry which is preliminary data.</text>
</comment>
<sequence>SLTIDTYFHIVTNSTRAQDGWSTNQTLAEQLQILNTDYARSNITFRLQNISRTINETWATVVGLNTPTEFEMNKALRNGGYSALNIYFRPGLTYADRPANGYCTLPYAYRAGSNSFYRDGCVINHALVPGRTVTHEVGHWFGLLHTFEGGCTGLGDRVADTPAEASASWGCNVTRDTCPNQLGYDPVRNFMDYSIGNCRNHFTAGQITRMWEQWNFFRA</sequence>
<dbReference type="GO" id="GO:0046872">
    <property type="term" value="F:metal ion binding"/>
    <property type="evidence" value="ECO:0007669"/>
    <property type="project" value="UniProtKB-KW"/>
</dbReference>
<dbReference type="GO" id="GO:0006508">
    <property type="term" value="P:proteolysis"/>
    <property type="evidence" value="ECO:0007669"/>
    <property type="project" value="UniProtKB-KW"/>
</dbReference>
<name>A0AA39X2H6_9PEZI</name>
<keyword evidence="6" id="KW-0378">Hydrolase</keyword>
<comment type="function">
    <text evidence="1">Secreted metalloproteinase that allows assimilation of proteinaceous substrates.</text>
</comment>
<keyword evidence="8" id="KW-0482">Metalloprotease</keyword>
<evidence type="ECO:0000256" key="3">
    <source>
        <dbReference type="ARBA" id="ARBA00022670"/>
    </source>
</evidence>
<evidence type="ECO:0000256" key="1">
    <source>
        <dbReference type="ARBA" id="ARBA00003174"/>
    </source>
</evidence>
<proteinExistence type="inferred from homology"/>
<dbReference type="InterPro" id="IPR008754">
    <property type="entry name" value="Peptidase_M43"/>
</dbReference>
<protein>
    <recommendedName>
        <fullName evidence="10">Peptidase M43 pregnancy-associated plasma-A domain-containing protein</fullName>
    </recommendedName>
</protein>
<keyword evidence="12" id="KW-1185">Reference proteome</keyword>
<feature type="non-terminal residue" evidence="11">
    <location>
        <position position="219"/>
    </location>
</feature>
<gene>
    <name evidence="11" type="ORF">B0T14DRAFT_411610</name>
</gene>
<dbReference type="SUPFAM" id="SSF55486">
    <property type="entry name" value="Metalloproteases ('zincins'), catalytic domain"/>
    <property type="match status" value="1"/>
</dbReference>
<evidence type="ECO:0000256" key="4">
    <source>
        <dbReference type="ARBA" id="ARBA00022723"/>
    </source>
</evidence>
<evidence type="ECO:0000256" key="2">
    <source>
        <dbReference type="ARBA" id="ARBA00008721"/>
    </source>
</evidence>
<feature type="non-terminal residue" evidence="11">
    <location>
        <position position="1"/>
    </location>
</feature>
<dbReference type="Proteomes" id="UP001175000">
    <property type="component" value="Unassembled WGS sequence"/>
</dbReference>
<feature type="domain" description="Peptidase M43 pregnancy-associated plasma-A" evidence="10">
    <location>
        <begin position="131"/>
        <end position="212"/>
    </location>
</feature>
<evidence type="ECO:0000256" key="6">
    <source>
        <dbReference type="ARBA" id="ARBA00022801"/>
    </source>
</evidence>
<keyword evidence="7" id="KW-0862">Zinc</keyword>
<keyword evidence="3" id="KW-0645">Protease</keyword>
<keyword evidence="5" id="KW-0732">Signal</keyword>
<dbReference type="PANTHER" id="PTHR47466">
    <property type="match status" value="1"/>
</dbReference>
<dbReference type="PANTHER" id="PTHR47466:SF1">
    <property type="entry name" value="METALLOPROTEASE MEP1 (AFU_ORTHOLOGUE AFUA_1G07730)-RELATED"/>
    <property type="match status" value="1"/>
</dbReference>
<dbReference type="InterPro" id="IPR024079">
    <property type="entry name" value="MetalloPept_cat_dom_sf"/>
</dbReference>
<dbReference type="Pfam" id="PF05572">
    <property type="entry name" value="Peptidase_M43"/>
    <property type="match status" value="1"/>
</dbReference>
<evidence type="ECO:0000256" key="8">
    <source>
        <dbReference type="ARBA" id="ARBA00023049"/>
    </source>
</evidence>
<evidence type="ECO:0000259" key="10">
    <source>
        <dbReference type="Pfam" id="PF05572"/>
    </source>
</evidence>
<evidence type="ECO:0000313" key="12">
    <source>
        <dbReference type="Proteomes" id="UP001175000"/>
    </source>
</evidence>
<dbReference type="GO" id="GO:0008237">
    <property type="term" value="F:metallopeptidase activity"/>
    <property type="evidence" value="ECO:0007669"/>
    <property type="project" value="UniProtKB-KW"/>
</dbReference>
<organism evidence="11 12">
    <name type="scientific">Immersiella caudata</name>
    <dbReference type="NCBI Taxonomy" id="314043"/>
    <lineage>
        <taxon>Eukaryota</taxon>
        <taxon>Fungi</taxon>
        <taxon>Dikarya</taxon>
        <taxon>Ascomycota</taxon>
        <taxon>Pezizomycotina</taxon>
        <taxon>Sordariomycetes</taxon>
        <taxon>Sordariomycetidae</taxon>
        <taxon>Sordariales</taxon>
        <taxon>Lasiosphaeriaceae</taxon>
        <taxon>Immersiella</taxon>
    </lineage>
</organism>
<dbReference type="Gene3D" id="3.40.390.10">
    <property type="entry name" value="Collagenase (Catalytic Domain)"/>
    <property type="match status" value="1"/>
</dbReference>
<reference evidence="11" key="1">
    <citation type="submission" date="2023-06" db="EMBL/GenBank/DDBJ databases">
        <title>Genome-scale phylogeny and comparative genomics of the fungal order Sordariales.</title>
        <authorList>
            <consortium name="Lawrence Berkeley National Laboratory"/>
            <person name="Hensen N."/>
            <person name="Bonometti L."/>
            <person name="Westerberg I."/>
            <person name="Brannstrom I.O."/>
            <person name="Guillou S."/>
            <person name="Cros-Aarteil S."/>
            <person name="Calhoun S."/>
            <person name="Haridas S."/>
            <person name="Kuo A."/>
            <person name="Mondo S."/>
            <person name="Pangilinan J."/>
            <person name="Riley R."/>
            <person name="Labutti K."/>
            <person name="Andreopoulos B."/>
            <person name="Lipzen A."/>
            <person name="Chen C."/>
            <person name="Yanf M."/>
            <person name="Daum C."/>
            <person name="Ng V."/>
            <person name="Clum A."/>
            <person name="Steindorff A."/>
            <person name="Ohm R."/>
            <person name="Martin F."/>
            <person name="Silar P."/>
            <person name="Natvig D."/>
            <person name="Lalanne C."/>
            <person name="Gautier V."/>
            <person name="Ament-Velasquez S.L."/>
            <person name="Kruys A."/>
            <person name="Hutchinson M.I."/>
            <person name="Powell A.J."/>
            <person name="Barry K."/>
            <person name="Miller A.N."/>
            <person name="Grigoriev I.V."/>
            <person name="Debuchy R."/>
            <person name="Gladieux P."/>
            <person name="Thoren M.H."/>
            <person name="Johannesson H."/>
        </authorList>
    </citation>
    <scope>NUCLEOTIDE SEQUENCE</scope>
    <source>
        <strain evidence="11">CBS 606.72</strain>
    </source>
</reference>
<evidence type="ECO:0000256" key="9">
    <source>
        <dbReference type="ARBA" id="ARBA00023157"/>
    </source>
</evidence>
<keyword evidence="9" id="KW-1015">Disulfide bond</keyword>
<keyword evidence="4" id="KW-0479">Metal-binding</keyword>
<dbReference type="CDD" id="cd04275">
    <property type="entry name" value="ZnMc_pappalysin_like"/>
    <property type="match status" value="1"/>
</dbReference>
<comment type="similarity">
    <text evidence="2">Belongs to the peptidase M43B family.</text>
</comment>
<evidence type="ECO:0000256" key="7">
    <source>
        <dbReference type="ARBA" id="ARBA00022833"/>
    </source>
</evidence>
<accession>A0AA39X2H6</accession>
<evidence type="ECO:0000256" key="5">
    <source>
        <dbReference type="ARBA" id="ARBA00022729"/>
    </source>
</evidence>
<dbReference type="EMBL" id="JAULSU010000002">
    <property type="protein sequence ID" value="KAK0625961.1"/>
    <property type="molecule type" value="Genomic_DNA"/>
</dbReference>
<evidence type="ECO:0000313" key="11">
    <source>
        <dbReference type="EMBL" id="KAK0625961.1"/>
    </source>
</evidence>